<feature type="domain" description="Polysaccharide export protein N-terminal" evidence="3">
    <location>
        <begin position="54"/>
        <end position="127"/>
    </location>
</feature>
<dbReference type="GO" id="GO:0015159">
    <property type="term" value="F:polysaccharide transmembrane transporter activity"/>
    <property type="evidence" value="ECO:0007669"/>
    <property type="project" value="InterPro"/>
</dbReference>
<dbReference type="InterPro" id="IPR049712">
    <property type="entry name" value="Poly_export"/>
</dbReference>
<name>A0A4P2QI48_SORCE</name>
<evidence type="ECO:0000259" key="4">
    <source>
        <dbReference type="Pfam" id="PF10531"/>
    </source>
</evidence>
<dbReference type="Proteomes" id="UP000295497">
    <property type="component" value="Chromosome"/>
</dbReference>
<evidence type="ECO:0000256" key="1">
    <source>
        <dbReference type="ARBA" id="ARBA00022729"/>
    </source>
</evidence>
<organism evidence="5 6">
    <name type="scientific">Sorangium cellulosum</name>
    <name type="common">Polyangium cellulosum</name>
    <dbReference type="NCBI Taxonomy" id="56"/>
    <lineage>
        <taxon>Bacteria</taxon>
        <taxon>Pseudomonadati</taxon>
        <taxon>Myxococcota</taxon>
        <taxon>Polyangia</taxon>
        <taxon>Polyangiales</taxon>
        <taxon>Polyangiaceae</taxon>
        <taxon>Sorangium</taxon>
    </lineage>
</organism>
<dbReference type="Gene3D" id="3.30.1950.10">
    <property type="entry name" value="wza like domain"/>
    <property type="match status" value="1"/>
</dbReference>
<reference evidence="5 6" key="1">
    <citation type="submission" date="2015-09" db="EMBL/GenBank/DDBJ databases">
        <title>Sorangium comparison.</title>
        <authorList>
            <person name="Zaburannyi N."/>
            <person name="Bunk B."/>
            <person name="Overmann J."/>
            <person name="Mueller R."/>
        </authorList>
    </citation>
    <scope>NUCLEOTIDE SEQUENCE [LARGE SCALE GENOMIC DNA]</scope>
    <source>
        <strain evidence="5 6">So ce836</strain>
    </source>
</reference>
<feature type="domain" description="Soluble ligand binding" evidence="4">
    <location>
        <begin position="139"/>
        <end position="181"/>
    </location>
</feature>
<dbReference type="Gene3D" id="3.10.560.10">
    <property type="entry name" value="Outer membrane lipoprotein wza domain like"/>
    <property type="match status" value="1"/>
</dbReference>
<dbReference type="PANTHER" id="PTHR33619">
    <property type="entry name" value="POLYSACCHARIDE EXPORT PROTEIN GFCE-RELATED"/>
    <property type="match status" value="1"/>
</dbReference>
<dbReference type="AlphaFoldDB" id="A0A4P2QI48"/>
<gene>
    <name evidence="5" type="ORF">SOCE836_013290</name>
</gene>
<feature type="chain" id="PRO_5020194928" evidence="2">
    <location>
        <begin position="31"/>
        <end position="218"/>
    </location>
</feature>
<feature type="signal peptide" evidence="2">
    <location>
        <begin position="1"/>
        <end position="30"/>
    </location>
</feature>
<evidence type="ECO:0000313" key="6">
    <source>
        <dbReference type="Proteomes" id="UP000295497"/>
    </source>
</evidence>
<accession>A0A4P2QI48</accession>
<dbReference type="PANTHER" id="PTHR33619:SF3">
    <property type="entry name" value="POLYSACCHARIDE EXPORT PROTEIN GFCE-RELATED"/>
    <property type="match status" value="1"/>
</dbReference>
<sequence>MQTPMEGKARPKKRSFMRGVLLTAAALALAALSAGCAPTYVYNPANYAKEYDPRKHEYVIGVGDQIRVNVWRMADLSSEALVRADGYITMPLIGDVYVAGRTPTQVREELKRRLSEFVKDETAVITVAVTGINSYRFVVSGNVARAGIFNANYFVSVSEALAMAGGPNQFASTDQILLIRMDSPGKFRHIPINYDDIASRKRPEQDLVLKAGDTVFVP</sequence>
<dbReference type="InterPro" id="IPR019554">
    <property type="entry name" value="Soluble_ligand-bd"/>
</dbReference>
<evidence type="ECO:0000256" key="2">
    <source>
        <dbReference type="SAM" id="SignalP"/>
    </source>
</evidence>
<dbReference type="EMBL" id="CP012672">
    <property type="protein sequence ID" value="AUX29241.1"/>
    <property type="molecule type" value="Genomic_DNA"/>
</dbReference>
<evidence type="ECO:0000313" key="5">
    <source>
        <dbReference type="EMBL" id="AUX29241.1"/>
    </source>
</evidence>
<dbReference type="InterPro" id="IPR003715">
    <property type="entry name" value="Poly_export_N"/>
</dbReference>
<evidence type="ECO:0000259" key="3">
    <source>
        <dbReference type="Pfam" id="PF02563"/>
    </source>
</evidence>
<dbReference type="Pfam" id="PF02563">
    <property type="entry name" value="Poly_export"/>
    <property type="match status" value="1"/>
</dbReference>
<protein>
    <submittedName>
        <fullName evidence="5">Outer membrane polysaccharide exporter</fullName>
    </submittedName>
</protein>
<proteinExistence type="predicted"/>
<keyword evidence="1 2" id="KW-0732">Signal</keyword>
<dbReference type="Pfam" id="PF10531">
    <property type="entry name" value="SLBB"/>
    <property type="match status" value="1"/>
</dbReference>